<keyword evidence="6 7" id="KW-0472">Membrane</keyword>
<gene>
    <name evidence="9" type="ORF">FisN_1Hh390</name>
</gene>
<proteinExistence type="inferred from homology"/>
<feature type="transmembrane region" description="Helical" evidence="7">
    <location>
        <begin position="182"/>
        <end position="202"/>
    </location>
</feature>
<comment type="subcellular location">
    <subcellularLocation>
        <location evidence="1">Membrane</location>
        <topology evidence="1">Multi-pass membrane protein</topology>
    </subcellularLocation>
</comment>
<keyword evidence="3 7" id="KW-0812">Transmembrane</keyword>
<dbReference type="InterPro" id="IPR050925">
    <property type="entry name" value="Rhomboid_protease_S54"/>
</dbReference>
<feature type="transmembrane region" description="Helical" evidence="7">
    <location>
        <begin position="155"/>
        <end position="175"/>
    </location>
</feature>
<evidence type="ECO:0000256" key="3">
    <source>
        <dbReference type="ARBA" id="ARBA00022692"/>
    </source>
</evidence>
<feature type="transmembrane region" description="Helical" evidence="7">
    <location>
        <begin position="131"/>
        <end position="149"/>
    </location>
</feature>
<evidence type="ECO:0000256" key="4">
    <source>
        <dbReference type="ARBA" id="ARBA00022801"/>
    </source>
</evidence>
<evidence type="ECO:0000313" key="9">
    <source>
        <dbReference type="EMBL" id="GAX25435.1"/>
    </source>
</evidence>
<evidence type="ECO:0000256" key="6">
    <source>
        <dbReference type="ARBA" id="ARBA00023136"/>
    </source>
</evidence>
<reference evidence="9 10" key="1">
    <citation type="journal article" date="2015" name="Plant Cell">
        <title>Oil accumulation by the oleaginous diatom Fistulifera solaris as revealed by the genome and transcriptome.</title>
        <authorList>
            <person name="Tanaka T."/>
            <person name="Maeda Y."/>
            <person name="Veluchamy A."/>
            <person name="Tanaka M."/>
            <person name="Abida H."/>
            <person name="Marechal E."/>
            <person name="Bowler C."/>
            <person name="Muto M."/>
            <person name="Sunaga Y."/>
            <person name="Tanaka M."/>
            <person name="Yoshino T."/>
            <person name="Taniguchi T."/>
            <person name="Fukuda Y."/>
            <person name="Nemoto M."/>
            <person name="Matsumoto M."/>
            <person name="Wong P.S."/>
            <person name="Aburatani S."/>
            <person name="Fujibuchi W."/>
        </authorList>
    </citation>
    <scope>NUCLEOTIDE SEQUENCE [LARGE SCALE GENOMIC DNA]</scope>
    <source>
        <strain evidence="9 10">JPCC DA0580</strain>
    </source>
</reference>
<name>A0A1Z5KH41_FISSO</name>
<dbReference type="GO" id="GO:0004252">
    <property type="term" value="F:serine-type endopeptidase activity"/>
    <property type="evidence" value="ECO:0007669"/>
    <property type="project" value="InterPro"/>
</dbReference>
<dbReference type="Pfam" id="PF01694">
    <property type="entry name" value="Rhomboid"/>
    <property type="match status" value="1"/>
</dbReference>
<dbReference type="GO" id="GO:0016020">
    <property type="term" value="C:membrane"/>
    <property type="evidence" value="ECO:0007669"/>
    <property type="project" value="UniProtKB-SubCell"/>
</dbReference>
<keyword evidence="4" id="KW-0378">Hydrolase</keyword>
<dbReference type="InParanoid" id="A0A1Z5KH41"/>
<feature type="domain" description="Peptidase S54 rhomboid" evidence="8">
    <location>
        <begin position="91"/>
        <end position="229"/>
    </location>
</feature>
<dbReference type="PANTHER" id="PTHR43731:SF14">
    <property type="entry name" value="PRESENILIN-ASSOCIATED RHOMBOID-LIKE PROTEIN, MITOCHONDRIAL"/>
    <property type="match status" value="1"/>
</dbReference>
<dbReference type="SUPFAM" id="SSF144091">
    <property type="entry name" value="Rhomboid-like"/>
    <property type="match status" value="1"/>
</dbReference>
<comment type="similarity">
    <text evidence="2">Belongs to the peptidase S54 family.</text>
</comment>
<evidence type="ECO:0000256" key="7">
    <source>
        <dbReference type="SAM" id="Phobius"/>
    </source>
</evidence>
<dbReference type="PANTHER" id="PTHR43731">
    <property type="entry name" value="RHOMBOID PROTEASE"/>
    <property type="match status" value="1"/>
</dbReference>
<dbReference type="Proteomes" id="UP000198406">
    <property type="component" value="Unassembled WGS sequence"/>
</dbReference>
<organism evidence="9 10">
    <name type="scientific">Fistulifera solaris</name>
    <name type="common">Oleaginous diatom</name>
    <dbReference type="NCBI Taxonomy" id="1519565"/>
    <lineage>
        <taxon>Eukaryota</taxon>
        <taxon>Sar</taxon>
        <taxon>Stramenopiles</taxon>
        <taxon>Ochrophyta</taxon>
        <taxon>Bacillariophyta</taxon>
        <taxon>Bacillariophyceae</taxon>
        <taxon>Bacillariophycidae</taxon>
        <taxon>Naviculales</taxon>
        <taxon>Naviculaceae</taxon>
        <taxon>Fistulifera</taxon>
    </lineage>
</organism>
<keyword evidence="10" id="KW-1185">Reference proteome</keyword>
<evidence type="ECO:0000256" key="1">
    <source>
        <dbReference type="ARBA" id="ARBA00004141"/>
    </source>
</evidence>
<comment type="caution">
    <text evidence="9">The sequence shown here is derived from an EMBL/GenBank/DDBJ whole genome shotgun (WGS) entry which is preliminary data.</text>
</comment>
<dbReference type="InterPro" id="IPR035952">
    <property type="entry name" value="Rhomboid-like_sf"/>
</dbReference>
<feature type="transmembrane region" description="Helical" evidence="7">
    <location>
        <begin position="208"/>
        <end position="228"/>
    </location>
</feature>
<dbReference type="EMBL" id="BDSP01000224">
    <property type="protein sequence ID" value="GAX25435.1"/>
    <property type="molecule type" value="Genomic_DNA"/>
</dbReference>
<sequence length="257" mass="28178">MGFFSSFDEAIDDVEEYWETKWNTFCDKVAASGVLGTKFADHVLRKLTVTAPVILSFVLVCTVLHFIGGWSESVQRMLAVHDTWNTSRPLQYTSLVTHIFVHSSFGHLRGNMTHLLLVGPSVEHAFGSQNISIIMMVVAIVSAFAHILVGNNYSHQLGASGVVFACIVLNSLVGASHGKIPLAFVLVAVLYLGEELALFFNIWNPDGISHHAHLTGGIVGAVAGFYIHRQQSKKVPVRANTIANLWKSKPVLTKKKK</sequence>
<evidence type="ECO:0000313" key="10">
    <source>
        <dbReference type="Proteomes" id="UP000198406"/>
    </source>
</evidence>
<dbReference type="InterPro" id="IPR022764">
    <property type="entry name" value="Peptidase_S54_rhomboid_dom"/>
</dbReference>
<dbReference type="AlphaFoldDB" id="A0A1Z5KH41"/>
<dbReference type="Gene3D" id="1.20.1540.10">
    <property type="entry name" value="Rhomboid-like"/>
    <property type="match status" value="1"/>
</dbReference>
<accession>A0A1Z5KH41</accession>
<evidence type="ECO:0000256" key="5">
    <source>
        <dbReference type="ARBA" id="ARBA00022989"/>
    </source>
</evidence>
<evidence type="ECO:0000256" key="2">
    <source>
        <dbReference type="ARBA" id="ARBA00009045"/>
    </source>
</evidence>
<feature type="transmembrane region" description="Helical" evidence="7">
    <location>
        <begin position="47"/>
        <end position="70"/>
    </location>
</feature>
<evidence type="ECO:0000259" key="8">
    <source>
        <dbReference type="Pfam" id="PF01694"/>
    </source>
</evidence>
<protein>
    <recommendedName>
        <fullName evidence="8">Peptidase S54 rhomboid domain-containing protein</fullName>
    </recommendedName>
</protein>
<keyword evidence="5 7" id="KW-1133">Transmembrane helix</keyword>
<dbReference type="OrthoDB" id="10257275at2759"/>